<keyword evidence="4 5" id="KW-0479">Metal-binding</keyword>
<feature type="binding site" evidence="4">
    <location>
        <position position="106"/>
    </location>
    <ligand>
        <name>NAD(+)</name>
        <dbReference type="ChEBI" id="CHEBI:57540"/>
    </ligand>
</feature>
<organism evidence="7 8">
    <name type="scientific">Acetoanaerobium pronyense</name>
    <dbReference type="NCBI Taxonomy" id="1482736"/>
    <lineage>
        <taxon>Bacteria</taxon>
        <taxon>Bacillati</taxon>
        <taxon>Bacillota</taxon>
        <taxon>Clostridia</taxon>
        <taxon>Peptostreptococcales</taxon>
        <taxon>Filifactoraceae</taxon>
        <taxon>Acetoanaerobium</taxon>
    </lineage>
</organism>
<evidence type="ECO:0000256" key="5">
    <source>
        <dbReference type="PROSITE-ProRule" id="PRU00236"/>
    </source>
</evidence>
<feature type="binding site" evidence="4">
    <location>
        <position position="219"/>
    </location>
    <ligand>
        <name>NAD(+)</name>
        <dbReference type="ChEBI" id="CHEBI:57540"/>
    </ligand>
</feature>
<dbReference type="InterPro" id="IPR026590">
    <property type="entry name" value="Ssirtuin_cat_dom"/>
</dbReference>
<comment type="caution">
    <text evidence="4">Lacks conserved residue(s) required for the propagation of feature annotation.</text>
</comment>
<feature type="binding site" evidence="4">
    <location>
        <position position="108"/>
    </location>
    <ligand>
        <name>nicotinamide</name>
        <dbReference type="ChEBI" id="CHEBI:17154"/>
    </ligand>
</feature>
<feature type="active site" description="Proton acceptor" evidence="4 5">
    <location>
        <position position="124"/>
    </location>
</feature>
<proteinExistence type="inferred from homology"/>
<dbReference type="NCBIfam" id="NF001752">
    <property type="entry name" value="PRK00481.1-1"/>
    <property type="match status" value="1"/>
</dbReference>
<dbReference type="PROSITE" id="PS50305">
    <property type="entry name" value="SIRTUIN"/>
    <property type="match status" value="1"/>
</dbReference>
<evidence type="ECO:0000256" key="1">
    <source>
        <dbReference type="ARBA" id="ARBA00022490"/>
    </source>
</evidence>
<keyword evidence="3 4" id="KW-0520">NAD</keyword>
<feature type="binding site" evidence="4">
    <location>
        <position position="109"/>
    </location>
    <ligand>
        <name>nicotinamide</name>
        <dbReference type="ChEBI" id="CHEBI:17154"/>
    </ligand>
</feature>
<feature type="binding site" evidence="4">
    <location>
        <position position="194"/>
    </location>
    <ligand>
        <name>NAD(+)</name>
        <dbReference type="ChEBI" id="CHEBI:57540"/>
    </ligand>
</feature>
<evidence type="ECO:0000256" key="4">
    <source>
        <dbReference type="HAMAP-Rule" id="MF_01968"/>
    </source>
</evidence>
<feature type="binding site" evidence="4">
    <location>
        <position position="109"/>
    </location>
    <ligand>
        <name>NAD(+)</name>
        <dbReference type="ChEBI" id="CHEBI:57540"/>
    </ligand>
</feature>
<keyword evidence="7" id="KW-0378">Hydrolase</keyword>
<sequence length="245" mass="27652">MDIKSIEELSRILKESNNIVFFGGAGVSTESDIPDFRSEKGIYNIKTKYSHPPEVMLSHSFFMSNTELFYDFYKTSMIFKEAKPNLAHKALFKLEQMGKLKAIITQNIDGLHQMAGSKNVLELHGSIYRNYCMRCSKFFDLDYMLSTKGIPKCDACNGVVKPDVTLYEEGLDMDVIEKSVSAISRCDTLIIGGTSLSVYPAAGLIDYYKGNNLILINKGEVYKQNRARLIFKESIGEVLEKAIEF</sequence>
<comment type="cofactor">
    <cofactor evidence="4">
        <name>Zn(2+)</name>
        <dbReference type="ChEBI" id="CHEBI:29105"/>
    </cofactor>
    <text evidence="4">Binds 1 zinc ion per subunit.</text>
</comment>
<evidence type="ECO:0000256" key="3">
    <source>
        <dbReference type="ARBA" id="ARBA00023027"/>
    </source>
</evidence>
<dbReference type="PANTHER" id="PTHR11085:SF4">
    <property type="entry name" value="NAD-DEPENDENT PROTEIN DEACYLASE"/>
    <property type="match status" value="1"/>
</dbReference>
<feature type="binding site" evidence="4 5">
    <location>
        <position position="153"/>
    </location>
    <ligand>
        <name>Zn(2+)</name>
        <dbReference type="ChEBI" id="CHEBI:29105"/>
    </ligand>
</feature>
<feature type="binding site" evidence="4">
    <location>
        <position position="36"/>
    </location>
    <ligand>
        <name>NAD(+)</name>
        <dbReference type="ChEBI" id="CHEBI:57540"/>
    </ligand>
</feature>
<feature type="binding site" evidence="4">
    <location>
        <position position="37"/>
    </location>
    <ligand>
        <name>NAD(+)</name>
        <dbReference type="ChEBI" id="CHEBI:57540"/>
    </ligand>
</feature>
<dbReference type="InterPro" id="IPR026591">
    <property type="entry name" value="Sirtuin_cat_small_dom_sf"/>
</dbReference>
<dbReference type="InterPro" id="IPR029035">
    <property type="entry name" value="DHS-like_NAD/FAD-binding_dom"/>
</dbReference>
<dbReference type="Gene3D" id="3.30.1600.10">
    <property type="entry name" value="SIR2/SIRT2 'Small Domain"/>
    <property type="match status" value="1"/>
</dbReference>
<keyword evidence="1 4" id="KW-0963">Cytoplasm</keyword>
<comment type="catalytic activity">
    <reaction evidence="4">
        <text>N(6)-acetyl-L-lysyl-[protein] + NAD(+) + H2O = 2''-O-acetyl-ADP-D-ribose + nicotinamide + L-lysyl-[protein]</text>
        <dbReference type="Rhea" id="RHEA:43636"/>
        <dbReference type="Rhea" id="RHEA-COMP:9752"/>
        <dbReference type="Rhea" id="RHEA-COMP:10731"/>
        <dbReference type="ChEBI" id="CHEBI:15377"/>
        <dbReference type="ChEBI" id="CHEBI:17154"/>
        <dbReference type="ChEBI" id="CHEBI:29969"/>
        <dbReference type="ChEBI" id="CHEBI:57540"/>
        <dbReference type="ChEBI" id="CHEBI:61930"/>
        <dbReference type="ChEBI" id="CHEBI:83767"/>
        <dbReference type="EC" id="2.3.1.286"/>
    </reaction>
</comment>
<comment type="caution">
    <text evidence="7">The sequence shown here is derived from an EMBL/GenBank/DDBJ whole genome shotgun (WGS) entry which is preliminary data.</text>
</comment>
<accession>A0ABS4KFB4</accession>
<feature type="binding site" evidence="4">
    <location>
        <position position="124"/>
    </location>
    <ligand>
        <name>NAD(+)</name>
        <dbReference type="ChEBI" id="CHEBI:57540"/>
    </ligand>
</feature>
<dbReference type="RefSeq" id="WP_245330697.1">
    <property type="nucleotide sequence ID" value="NZ_JAGGLI010000002.1"/>
</dbReference>
<evidence type="ECO:0000259" key="6">
    <source>
        <dbReference type="PROSITE" id="PS50305"/>
    </source>
</evidence>
<dbReference type="EMBL" id="JAGGLI010000002">
    <property type="protein sequence ID" value="MBP2026463.1"/>
    <property type="molecule type" value="Genomic_DNA"/>
</dbReference>
<evidence type="ECO:0000313" key="8">
    <source>
        <dbReference type="Proteomes" id="UP001314903"/>
    </source>
</evidence>
<gene>
    <name evidence="4" type="primary">cobB</name>
    <name evidence="7" type="ORF">J2Z35_000252</name>
</gene>
<keyword evidence="8" id="KW-1185">Reference proteome</keyword>
<feature type="binding site" evidence="4">
    <location>
        <position position="25"/>
    </location>
    <ligand>
        <name>NAD(+)</name>
        <dbReference type="ChEBI" id="CHEBI:57540"/>
    </ligand>
</feature>
<keyword evidence="4 5" id="KW-0862">Zinc</keyword>
<dbReference type="Gene3D" id="3.40.50.1220">
    <property type="entry name" value="TPP-binding domain"/>
    <property type="match status" value="1"/>
</dbReference>
<protein>
    <recommendedName>
        <fullName evidence="4">NAD-dependent protein deacetylase</fullName>
        <ecNumber evidence="4">2.3.1.286</ecNumber>
    </recommendedName>
    <alternativeName>
        <fullName evidence="4">Regulatory protein SIR2 homolog</fullName>
    </alternativeName>
</protein>
<feature type="domain" description="Deacetylase sirtuin-type" evidence="6">
    <location>
        <begin position="1"/>
        <end position="245"/>
    </location>
</feature>
<feature type="binding site" evidence="4 5">
    <location>
        <position position="135"/>
    </location>
    <ligand>
        <name>Zn(2+)</name>
        <dbReference type="ChEBI" id="CHEBI:29105"/>
    </ligand>
</feature>
<feature type="binding site" evidence="4">
    <location>
        <position position="108"/>
    </location>
    <ligand>
        <name>NAD(+)</name>
        <dbReference type="ChEBI" id="CHEBI:57540"/>
    </ligand>
</feature>
<evidence type="ECO:0000256" key="2">
    <source>
        <dbReference type="ARBA" id="ARBA00022679"/>
    </source>
</evidence>
<feature type="binding site" evidence="4">
    <location>
        <position position="235"/>
    </location>
    <ligand>
        <name>NAD(+)</name>
        <dbReference type="ChEBI" id="CHEBI:57540"/>
    </ligand>
</feature>
<comment type="subcellular location">
    <subcellularLocation>
        <location evidence="4">Cytoplasm</location>
    </subcellularLocation>
</comment>
<dbReference type="Pfam" id="PF02146">
    <property type="entry name" value="SIR2"/>
    <property type="match status" value="1"/>
</dbReference>
<dbReference type="InterPro" id="IPR050134">
    <property type="entry name" value="NAD-dep_sirtuin_deacylases"/>
</dbReference>
<feature type="binding site" evidence="4">
    <location>
        <position position="217"/>
    </location>
    <ligand>
        <name>NAD(+)</name>
        <dbReference type="ChEBI" id="CHEBI:57540"/>
    </ligand>
</feature>
<feature type="binding site" evidence="4">
    <location>
        <position position="29"/>
    </location>
    <ligand>
        <name>NAD(+)</name>
        <dbReference type="ChEBI" id="CHEBI:57540"/>
    </ligand>
</feature>
<name>A0ABS4KFB4_9FIRM</name>
<dbReference type="PANTHER" id="PTHR11085">
    <property type="entry name" value="NAD-DEPENDENT PROTEIN DEACYLASE SIRTUIN-5, MITOCHONDRIAL-RELATED"/>
    <property type="match status" value="1"/>
</dbReference>
<evidence type="ECO:0000313" key="7">
    <source>
        <dbReference type="EMBL" id="MBP2026463.1"/>
    </source>
</evidence>
<dbReference type="InterPro" id="IPR003000">
    <property type="entry name" value="Sirtuin"/>
</dbReference>
<feature type="binding site" evidence="4 5">
    <location>
        <position position="132"/>
    </location>
    <ligand>
        <name>Zn(2+)</name>
        <dbReference type="ChEBI" id="CHEBI:29105"/>
    </ligand>
</feature>
<comment type="function">
    <text evidence="4">NAD-dependent protein deacetylase which modulates the activities of several enzymes which are inactive in their acetylated form.</text>
</comment>
<keyword evidence="2 4" id="KW-0808">Transferase</keyword>
<feature type="binding site" evidence="4">
    <location>
        <position position="195"/>
    </location>
    <ligand>
        <name>NAD(+)</name>
        <dbReference type="ChEBI" id="CHEBI:57540"/>
    </ligand>
</feature>
<dbReference type="Proteomes" id="UP001314903">
    <property type="component" value="Unassembled WGS sequence"/>
</dbReference>
<comment type="similarity">
    <text evidence="4">Belongs to the sirtuin family. Class U subfamily.</text>
</comment>
<dbReference type="GO" id="GO:0016787">
    <property type="term" value="F:hydrolase activity"/>
    <property type="evidence" value="ECO:0007669"/>
    <property type="project" value="UniProtKB-KW"/>
</dbReference>
<dbReference type="InterPro" id="IPR028628">
    <property type="entry name" value="Sirtuin_class_U"/>
</dbReference>
<dbReference type="HAMAP" id="MF_01968">
    <property type="entry name" value="Sirtuin_ClassU"/>
    <property type="match status" value="1"/>
</dbReference>
<feature type="binding site" evidence="4">
    <location>
        <position position="36"/>
    </location>
    <ligand>
        <name>nicotinamide</name>
        <dbReference type="ChEBI" id="CHEBI:17154"/>
    </ligand>
</feature>
<reference evidence="7 8" key="1">
    <citation type="submission" date="2021-03" db="EMBL/GenBank/DDBJ databases">
        <title>Genomic Encyclopedia of Type Strains, Phase IV (KMG-IV): sequencing the most valuable type-strain genomes for metagenomic binning, comparative biology and taxonomic classification.</title>
        <authorList>
            <person name="Goeker M."/>
        </authorList>
    </citation>
    <scope>NUCLEOTIDE SEQUENCE [LARGE SCALE GENOMIC DNA]</scope>
    <source>
        <strain evidence="7 8">DSM 27512</strain>
    </source>
</reference>
<feature type="binding site" evidence="4 5">
    <location>
        <position position="156"/>
    </location>
    <ligand>
        <name>Zn(2+)</name>
        <dbReference type="ChEBI" id="CHEBI:29105"/>
    </ligand>
</feature>
<dbReference type="EC" id="2.3.1.286" evidence="4"/>
<dbReference type="SUPFAM" id="SSF52467">
    <property type="entry name" value="DHS-like NAD/FAD-binding domain"/>
    <property type="match status" value="1"/>
</dbReference>